<dbReference type="PANTHER" id="PTHR34649:SF1">
    <property type="entry name" value="CILIA- AND FLAGELLA-ASSOCIATED PROTEIN 99"/>
    <property type="match status" value="1"/>
</dbReference>
<dbReference type="InterPro" id="IPR033121">
    <property type="entry name" value="PEPTIDASE_A1"/>
</dbReference>
<dbReference type="OrthoDB" id="2747330at2759"/>
<dbReference type="PROSITE" id="PS50096">
    <property type="entry name" value="IQ"/>
    <property type="match status" value="1"/>
</dbReference>
<keyword evidence="5" id="KW-1133">Transmembrane helix</keyword>
<dbReference type="InterPro" id="IPR039341">
    <property type="entry name" value="CFAP99"/>
</dbReference>
<evidence type="ECO:0000256" key="2">
    <source>
        <dbReference type="PIRSR" id="PIRSR601461-1"/>
    </source>
</evidence>
<name>A0A2P6NYK6_9EUKA</name>
<dbReference type="PANTHER" id="PTHR34649">
    <property type="entry name" value="CILIA- AND FLAGELLA-ASSOCIATED PROTEIN 99"/>
    <property type="match status" value="1"/>
</dbReference>
<dbReference type="GO" id="GO:0004190">
    <property type="term" value="F:aspartic-type endopeptidase activity"/>
    <property type="evidence" value="ECO:0007669"/>
    <property type="project" value="InterPro"/>
</dbReference>
<keyword evidence="8" id="KW-1185">Reference proteome</keyword>
<organism evidence="7 8">
    <name type="scientific">Planoprotostelium fungivorum</name>
    <dbReference type="NCBI Taxonomy" id="1890364"/>
    <lineage>
        <taxon>Eukaryota</taxon>
        <taxon>Amoebozoa</taxon>
        <taxon>Evosea</taxon>
        <taxon>Variosea</taxon>
        <taxon>Cavosteliida</taxon>
        <taxon>Cavosteliaceae</taxon>
        <taxon>Planoprotostelium</taxon>
    </lineage>
</organism>
<accession>A0A2P6NYK6</accession>
<comment type="similarity">
    <text evidence="1">Belongs to the peptidase A1 family.</text>
</comment>
<feature type="domain" description="Peptidase A1" evidence="6">
    <location>
        <begin position="814"/>
        <end position="1185"/>
    </location>
</feature>
<feature type="compositionally biased region" description="Basic and acidic residues" evidence="4">
    <location>
        <begin position="1334"/>
        <end position="1343"/>
    </location>
</feature>
<keyword evidence="5" id="KW-0472">Membrane</keyword>
<feature type="region of interest" description="Disordered" evidence="4">
    <location>
        <begin position="1322"/>
        <end position="1343"/>
    </location>
</feature>
<dbReference type="InterPro" id="IPR001461">
    <property type="entry name" value="Aspartic_peptidase_A1"/>
</dbReference>
<dbReference type="SUPFAM" id="SSF50630">
    <property type="entry name" value="Acid proteases"/>
    <property type="match status" value="1"/>
</dbReference>
<feature type="active site" evidence="2">
    <location>
        <position position="832"/>
    </location>
</feature>
<dbReference type="Gene3D" id="2.40.70.10">
    <property type="entry name" value="Acid Proteases"/>
    <property type="match status" value="2"/>
</dbReference>
<keyword evidence="5" id="KW-0812">Transmembrane</keyword>
<reference evidence="7 8" key="1">
    <citation type="journal article" date="2018" name="Genome Biol. Evol.">
        <title>Multiple Roots of Fruiting Body Formation in Amoebozoa.</title>
        <authorList>
            <person name="Hillmann F."/>
            <person name="Forbes G."/>
            <person name="Novohradska S."/>
            <person name="Ferling I."/>
            <person name="Riege K."/>
            <person name="Groth M."/>
            <person name="Westermann M."/>
            <person name="Marz M."/>
            <person name="Spaller T."/>
            <person name="Winckler T."/>
            <person name="Schaap P."/>
            <person name="Glockner G."/>
        </authorList>
    </citation>
    <scope>NUCLEOTIDE SEQUENCE [LARGE SCALE GENOMIC DNA]</scope>
    <source>
        <strain evidence="7 8">Jena</strain>
    </source>
</reference>
<dbReference type="GO" id="GO:0006508">
    <property type="term" value="P:proteolysis"/>
    <property type="evidence" value="ECO:0007669"/>
    <property type="project" value="InterPro"/>
</dbReference>
<dbReference type="STRING" id="1890364.A0A2P6NYK6"/>
<dbReference type="PRINTS" id="PR00792">
    <property type="entry name" value="PEPSIN"/>
</dbReference>
<dbReference type="Proteomes" id="UP000241769">
    <property type="component" value="Unassembled WGS sequence"/>
</dbReference>
<dbReference type="InterPro" id="IPR021109">
    <property type="entry name" value="Peptidase_aspartic_dom_sf"/>
</dbReference>
<gene>
    <name evidence="7" type="ORF">PROFUN_02321</name>
</gene>
<dbReference type="PROSITE" id="PS51767">
    <property type="entry name" value="PEPTIDASE_A1"/>
    <property type="match status" value="1"/>
</dbReference>
<evidence type="ECO:0000313" key="7">
    <source>
        <dbReference type="EMBL" id="PRP89043.1"/>
    </source>
</evidence>
<evidence type="ECO:0000256" key="3">
    <source>
        <dbReference type="SAM" id="Coils"/>
    </source>
</evidence>
<keyword evidence="3" id="KW-0175">Coiled coil</keyword>
<evidence type="ECO:0000313" key="8">
    <source>
        <dbReference type="Proteomes" id="UP000241769"/>
    </source>
</evidence>
<dbReference type="CDD" id="cd05471">
    <property type="entry name" value="pepsin_like"/>
    <property type="match status" value="1"/>
</dbReference>
<feature type="active site" evidence="2">
    <location>
        <position position="1065"/>
    </location>
</feature>
<dbReference type="InParanoid" id="A0A2P6NYK6"/>
<dbReference type="InterPro" id="IPR034164">
    <property type="entry name" value="Pepsin-like_dom"/>
</dbReference>
<comment type="caution">
    <text evidence="7">The sequence shown here is derived from an EMBL/GenBank/DDBJ whole genome shotgun (WGS) entry which is preliminary data.</text>
</comment>
<evidence type="ECO:0000256" key="4">
    <source>
        <dbReference type="SAM" id="MobiDB-lite"/>
    </source>
</evidence>
<evidence type="ECO:0000256" key="5">
    <source>
        <dbReference type="SAM" id="Phobius"/>
    </source>
</evidence>
<feature type="transmembrane region" description="Helical" evidence="5">
    <location>
        <begin position="1212"/>
        <end position="1234"/>
    </location>
</feature>
<protein>
    <recommendedName>
        <fullName evidence="6">Peptidase A1 domain-containing protein</fullName>
    </recommendedName>
</protein>
<evidence type="ECO:0000256" key="1">
    <source>
        <dbReference type="ARBA" id="ARBA00007447"/>
    </source>
</evidence>
<dbReference type="EMBL" id="MDYQ01000006">
    <property type="protein sequence ID" value="PRP89043.1"/>
    <property type="molecule type" value="Genomic_DNA"/>
</dbReference>
<dbReference type="Pfam" id="PF00026">
    <property type="entry name" value="Asp"/>
    <property type="match status" value="1"/>
</dbReference>
<sequence>MPNSSQWRIITRSVHIFSSFRPSRTSADYHLERFFAEEAIFLGVLRYKACLQVLVSEFFDRNVGRSSLSERPLYMVVSYLFFAKVDDIGFDEFEKYVLSQGSLQMQVFFTFIFNRTSYDGAIIEAWQKIYDESFVERYFLAKIERYKLQGESLLYKIKCRIDGAIRSAEEKHSHTTTITPFNITASPVKVIEQETPYKFKRKPIPKESFASEPLRMTKELEERRAKSQREKAEKFKDFVPFQLTAETRTKVPKPVEEEQNLFVTPKAHPVPHDILQSKEAELIEASTRGTILRQEYYHRKRQEEAEAVSKRLETEKLNEAGYRKWREELLEKEQNDRWAEQERRKIEAAYAREEAIEARQMKLEETKIVVAGLRKIGEDIRNDLHASRAKELEEKQANVKAMREAEIGARVSQLTLAIEKKKLVARLDRESEERERERIMEKASWMADTVKTATVVREQEVAAIHNRPTTAPTAEMSREEATALGIIQGLSEAEQKQRAREAKEEQDREAEMKRRRWRDWRQSEESSMQKRLEFVQAGQQQMRQEAARMSDELKKKEEERKKKVEEYQQKAHNQIVTRIEEKRAVKQAKNLEIADQQHVKPEEEPTFTIKALHNPFSKESAELRQSQKALAEEMSRVTKADTEQKELLFLLGRRDEITKKETTDRHRRESGRALLEGPEQTWIRMNPRSCHKPHFPAIQLVRGRGSSIIMVPSSIAKTAITAIILFLSVTVSIGQNDSALEATINQTATPATTETVVSRPIFRFPIKPMYRPLDHQEEHNETGPAIMRMAYPAVSDIQNNKYSELQLLGNTVEYFTTVLIGTPGRPFSLQVDTGSAITALPSIDCPNCYNYNPKYNASQSSTSNVLSCADARCTSGKCNEDGTCSFYVSYGDTSYIQGKLVSDVVSLPLNWTARQGLATGGNTTIENLHSTIYSNTPIIFGSMTSQSTNFQLLGVDGIMGFSFGGTSLSCVPNCATLFLDAIVQSHGIRDVFAISLERVSNNSRYNIDGGSLTIGGYDDDLIGQNGIFYTPILKKPYYSVALGDVAVGGVSIGGDLSLFGSTIVDSGTTYLLLPNRAYHQLKSVFQTNYCHLPFVCTQPSMFDDNQCINSSKIDLSQFPDLTFSFDGVKVIMRPDQYLTQSTTIRGSVNCFSIVQSGSQKTILGGTFMRGVYTIFDRANMQIGFTSDRTGADGNPVVTQGPAIKSSSINLPIYIAVGAGVGALLVIIAAVIITWQVVKRRAVVKAESTVDIGVAVSGERVIRRTTTSAQMTSIAELGEVIKVIDQLREREMLWRTREYVADIVFNSSPKDTAWDLEVMLEREQDQTSAPTQHNTPRELRQESAKAKKAARMHSFIATTIPQEWVFKMEEISNYKPPTSLLSQEIKEMEEIKRLAAPKRRLNVIKVFLTDRESVDIPIEDASMKVEEVMKRALQLYEEMPIKSKNLGLNGIYILRFAEKNGTVDEDMPAIGKDREIDQFTRSWSVFRLIPDGPQPKLIQMLKIVFPNNDGFMTVAWKDETVMRSVMEQVCKKYIIDNPQLLYFEYEPNDIKSGIISLDSTMKDVSSKQIRLSARAVGEFQKKERRNSKADLFKRNGSKLSKQSSLEGAEFIEGTGMRSRGSSSSYNKKDKYQEWPVVEMRGGTPPQRVDKIMGIDNHKIILRLPGDSKSSKSTEEKKISTLLRTKINSSGPNTFSLSFPDGFTMEFECQATGDIMTKLNVLMLLNEVKRKKKGD</sequence>
<proteinExistence type="inferred from homology"/>
<feature type="coiled-coil region" evidence="3">
    <location>
        <begin position="493"/>
        <end position="574"/>
    </location>
</feature>
<evidence type="ECO:0000259" key="6">
    <source>
        <dbReference type="PROSITE" id="PS51767"/>
    </source>
</evidence>